<proteinExistence type="predicted"/>
<evidence type="ECO:0000313" key="1">
    <source>
        <dbReference type="EMBL" id="GFO87826.1"/>
    </source>
</evidence>
<reference evidence="1 2" key="1">
    <citation type="submission" date="2020-06" db="EMBL/GenBank/DDBJ databases">
        <title>Characterization of fructooligosaccharide metabolism and fructooligosaccharide-degrading enzymes in human commensal butyrate producers.</title>
        <authorList>
            <person name="Tanno H."/>
            <person name="Fujii T."/>
            <person name="Hirano K."/>
            <person name="Maeno S."/>
            <person name="Tonozuka T."/>
            <person name="Sakamoto M."/>
            <person name="Ohkuma M."/>
            <person name="Tochio T."/>
            <person name="Endo A."/>
        </authorList>
    </citation>
    <scope>NUCLEOTIDE SEQUENCE [LARGE SCALE GENOMIC DNA]</scope>
    <source>
        <strain evidence="1 2">JCM 31056</strain>
    </source>
</reference>
<comment type="caution">
    <text evidence="1">The sequence shown here is derived from an EMBL/GenBank/DDBJ whole genome shotgun (WGS) entry which is preliminary data.</text>
</comment>
<protein>
    <submittedName>
        <fullName evidence="1">Uncharacterized protein</fullName>
    </submittedName>
</protein>
<accession>A0ABQ1DYM1</accession>
<name>A0ABQ1DYM1_9FIRM</name>
<keyword evidence="2" id="KW-1185">Reference proteome</keyword>
<evidence type="ECO:0000313" key="2">
    <source>
        <dbReference type="Proteomes" id="UP000620147"/>
    </source>
</evidence>
<dbReference type="EMBL" id="BLYJ01000009">
    <property type="protein sequence ID" value="GFO87826.1"/>
    <property type="molecule type" value="Genomic_DNA"/>
</dbReference>
<organism evidence="1 2">
    <name type="scientific">Butyricicoccus faecihominis</name>
    <dbReference type="NCBI Taxonomy" id="1712515"/>
    <lineage>
        <taxon>Bacteria</taxon>
        <taxon>Bacillati</taxon>
        <taxon>Bacillota</taxon>
        <taxon>Clostridia</taxon>
        <taxon>Eubacteriales</taxon>
        <taxon>Butyricicoccaceae</taxon>
        <taxon>Butyricicoccus</taxon>
    </lineage>
</organism>
<dbReference type="Proteomes" id="UP000620147">
    <property type="component" value="Unassembled WGS sequence"/>
</dbReference>
<gene>
    <name evidence="1" type="ORF">BUFA31_09900</name>
</gene>
<sequence length="127" mass="14362">MIGLAGFTLLGRDRAGTRRDVQHRKVGQLRTQGRDEEQVDAANSAAACGLLVVVRWSGPVVIVFEKFCNSAFDFENANLSKKKLRHKIEQQMTEFAKFVENSNTPGYKDRNFRILTDFLTEPGKEKT</sequence>